<dbReference type="InterPro" id="IPR006569">
    <property type="entry name" value="CID_dom"/>
</dbReference>
<dbReference type="PROSITE" id="PS51391">
    <property type="entry name" value="CID"/>
    <property type="match status" value="1"/>
</dbReference>
<dbReference type="STRING" id="246404.A0A507F3C5"/>
<dbReference type="PANTHER" id="PTHR12323">
    <property type="entry name" value="SR-RELATED CTD ASSOCIATED FACTOR 6"/>
    <property type="match status" value="1"/>
</dbReference>
<evidence type="ECO:0000259" key="4">
    <source>
        <dbReference type="PROSITE" id="PS50158"/>
    </source>
</evidence>
<accession>A0A507F3C5</accession>
<dbReference type="Pfam" id="PF01805">
    <property type="entry name" value="Surp"/>
    <property type="match status" value="1"/>
</dbReference>
<evidence type="ECO:0008006" key="8">
    <source>
        <dbReference type="Google" id="ProtNLM"/>
    </source>
</evidence>
<organism evidence="6 7">
    <name type="scientific">Chytriomyces confervae</name>
    <dbReference type="NCBI Taxonomy" id="246404"/>
    <lineage>
        <taxon>Eukaryota</taxon>
        <taxon>Fungi</taxon>
        <taxon>Fungi incertae sedis</taxon>
        <taxon>Chytridiomycota</taxon>
        <taxon>Chytridiomycota incertae sedis</taxon>
        <taxon>Chytridiomycetes</taxon>
        <taxon>Chytridiales</taxon>
        <taxon>Chytriomycetaceae</taxon>
        <taxon>Chytriomyces</taxon>
    </lineage>
</organism>
<dbReference type="InterPro" id="IPR036875">
    <property type="entry name" value="Znf_CCHC_sf"/>
</dbReference>
<dbReference type="Pfam" id="PF04818">
    <property type="entry name" value="CID"/>
    <property type="match status" value="1"/>
</dbReference>
<evidence type="ECO:0000256" key="2">
    <source>
        <dbReference type="SAM" id="MobiDB-lite"/>
    </source>
</evidence>
<dbReference type="InterPro" id="IPR035967">
    <property type="entry name" value="SWAP/Surp_sf"/>
</dbReference>
<protein>
    <recommendedName>
        <fullName evidence="8">CCHC-type domain-containing protein</fullName>
    </recommendedName>
</protein>
<name>A0A507F3C5_9FUNG</name>
<dbReference type="SUPFAM" id="SSF57756">
    <property type="entry name" value="Retrovirus zinc finger-like domains"/>
    <property type="match status" value="1"/>
</dbReference>
<feature type="domain" description="CID" evidence="5">
    <location>
        <begin position="97"/>
        <end position="238"/>
    </location>
</feature>
<dbReference type="InterPro" id="IPR008942">
    <property type="entry name" value="ENTH_VHS"/>
</dbReference>
<sequence length="535" mass="59404">MDWTMFPAPAAPVPPPTDEKEKDQIHTVAEAVARNDPAFLYMMMDRESKKQDSKCRFLWPNSPSYPYFAFKVWSYRRPNEYLDMIKQSSIATTMDAAAKLDFSALTPLLQKLVTECSKSNIQNARSWIFKNCVAQESVDALMSILATTMGASAKFQERLHVLYLINDLLFNEIQKGISLVTPHISSNLAKFLTAAISAPDIDEAKREKVSKILSIWSSKEVFPASVLAVAAFRMANPASSPAVETNSSVERAATTGKLNPSAAYTHPAPQATSDATTRASPQPVVVPQRYAPPTKYFDVPAGLLCSKIPMGSTYYSPIPVSAFKDAVDPSLFDSKPLASVMTAFYAGLEKQAIQLRSNVGSFQEKTADDDSTAQFDLLGWDTSSGIETLIRLRREKRKEPRDADLKRGRSRYSSDSDSRSDSRSSSRSSTSSYDRYRKRRSGSGSQSRSRSPPRSQARDRSMSMGWNQPNPGFDTPNFPQHGPSNDGMFDAFRSARSYTFNRDPVRRRGDAAACFRCGKSGHIAKNCDDVYSYQK</sequence>
<dbReference type="EMBL" id="QEAP01000293">
    <property type="protein sequence ID" value="TPX70120.1"/>
    <property type="molecule type" value="Genomic_DNA"/>
</dbReference>
<dbReference type="PROSITE" id="PS50128">
    <property type="entry name" value="SURP"/>
    <property type="match status" value="1"/>
</dbReference>
<dbReference type="Gene3D" id="4.10.60.10">
    <property type="entry name" value="Zinc finger, CCHC-type"/>
    <property type="match status" value="1"/>
</dbReference>
<reference evidence="6 7" key="1">
    <citation type="journal article" date="2019" name="Sci. Rep.">
        <title>Comparative genomics of chytrid fungi reveal insights into the obligate biotrophic and pathogenic lifestyle of Synchytrium endobioticum.</title>
        <authorList>
            <person name="van de Vossenberg B.T.L.H."/>
            <person name="Warris S."/>
            <person name="Nguyen H.D.T."/>
            <person name="van Gent-Pelzer M.P.E."/>
            <person name="Joly D.L."/>
            <person name="van de Geest H.C."/>
            <person name="Bonants P.J.M."/>
            <person name="Smith D.S."/>
            <person name="Levesque C.A."/>
            <person name="van der Lee T.A.J."/>
        </authorList>
    </citation>
    <scope>NUCLEOTIDE SEQUENCE [LARGE SCALE GENOMIC DNA]</scope>
    <source>
        <strain evidence="6 7">CBS 675.73</strain>
    </source>
</reference>
<dbReference type="Proteomes" id="UP000320333">
    <property type="component" value="Unassembled WGS sequence"/>
</dbReference>
<dbReference type="InterPro" id="IPR000061">
    <property type="entry name" value="Surp"/>
</dbReference>
<evidence type="ECO:0000259" key="5">
    <source>
        <dbReference type="PROSITE" id="PS51391"/>
    </source>
</evidence>
<feature type="compositionally biased region" description="Low complexity" evidence="2">
    <location>
        <begin position="442"/>
        <end position="455"/>
    </location>
</feature>
<feature type="region of interest" description="Disordered" evidence="2">
    <location>
        <begin position="258"/>
        <end position="285"/>
    </location>
</feature>
<feature type="compositionally biased region" description="Basic and acidic residues" evidence="2">
    <location>
        <begin position="397"/>
        <end position="424"/>
    </location>
</feature>
<dbReference type="GO" id="GO:0006874">
    <property type="term" value="P:intracellular calcium ion homeostasis"/>
    <property type="evidence" value="ECO:0007669"/>
    <property type="project" value="TreeGrafter"/>
</dbReference>
<evidence type="ECO:0000313" key="7">
    <source>
        <dbReference type="Proteomes" id="UP000320333"/>
    </source>
</evidence>
<proteinExistence type="predicted"/>
<keyword evidence="1" id="KW-0862">Zinc</keyword>
<dbReference type="Gene3D" id="1.25.40.90">
    <property type="match status" value="1"/>
</dbReference>
<keyword evidence="7" id="KW-1185">Reference proteome</keyword>
<dbReference type="GO" id="GO:0008270">
    <property type="term" value="F:zinc ion binding"/>
    <property type="evidence" value="ECO:0007669"/>
    <property type="project" value="UniProtKB-KW"/>
</dbReference>
<dbReference type="Gene3D" id="1.10.10.790">
    <property type="entry name" value="Surp module"/>
    <property type="match status" value="1"/>
</dbReference>
<feature type="region of interest" description="Disordered" evidence="2">
    <location>
        <begin position="396"/>
        <end position="486"/>
    </location>
</feature>
<feature type="compositionally biased region" description="Polar residues" evidence="2">
    <location>
        <begin position="270"/>
        <end position="280"/>
    </location>
</feature>
<dbReference type="GO" id="GO:0003723">
    <property type="term" value="F:RNA binding"/>
    <property type="evidence" value="ECO:0007669"/>
    <property type="project" value="InterPro"/>
</dbReference>
<dbReference type="InterPro" id="IPR001878">
    <property type="entry name" value="Znf_CCHC"/>
</dbReference>
<keyword evidence="1" id="KW-0863">Zinc-finger</keyword>
<dbReference type="SMART" id="SM00648">
    <property type="entry name" value="SWAP"/>
    <property type="match status" value="1"/>
</dbReference>
<dbReference type="SUPFAM" id="SSF109905">
    <property type="entry name" value="Surp module (SWAP domain)"/>
    <property type="match status" value="1"/>
</dbReference>
<feature type="domain" description="CCHC-type" evidence="4">
    <location>
        <begin position="514"/>
        <end position="527"/>
    </location>
</feature>
<evidence type="ECO:0000313" key="6">
    <source>
        <dbReference type="EMBL" id="TPX70120.1"/>
    </source>
</evidence>
<dbReference type="GO" id="GO:0048471">
    <property type="term" value="C:perinuclear region of cytoplasm"/>
    <property type="evidence" value="ECO:0007669"/>
    <property type="project" value="TreeGrafter"/>
</dbReference>
<evidence type="ECO:0000259" key="3">
    <source>
        <dbReference type="PROSITE" id="PS50128"/>
    </source>
</evidence>
<dbReference type="PROSITE" id="PS50158">
    <property type="entry name" value="ZF_CCHC"/>
    <property type="match status" value="1"/>
</dbReference>
<feature type="region of interest" description="Disordered" evidence="2">
    <location>
        <begin position="1"/>
        <end position="20"/>
    </location>
</feature>
<dbReference type="OrthoDB" id="21470at2759"/>
<dbReference type="GO" id="GO:0006396">
    <property type="term" value="P:RNA processing"/>
    <property type="evidence" value="ECO:0007669"/>
    <property type="project" value="InterPro"/>
</dbReference>
<gene>
    <name evidence="6" type="ORF">CcCBS67573_g06620</name>
</gene>
<feature type="domain" description="SURP motif" evidence="3">
    <location>
        <begin position="24"/>
        <end position="68"/>
    </location>
</feature>
<dbReference type="PANTHER" id="PTHR12323:SF0">
    <property type="entry name" value="CALCIUM HOMEOSTASIS ENDOPLASMIC RETICULUM PROTEIN"/>
    <property type="match status" value="1"/>
</dbReference>
<comment type="caution">
    <text evidence="6">The sequence shown here is derived from an EMBL/GenBank/DDBJ whole genome shotgun (WGS) entry which is preliminary data.</text>
</comment>
<dbReference type="Pfam" id="PF00098">
    <property type="entry name" value="zf-CCHC"/>
    <property type="match status" value="1"/>
</dbReference>
<dbReference type="AlphaFoldDB" id="A0A507F3C5"/>
<evidence type="ECO:0000256" key="1">
    <source>
        <dbReference type="PROSITE-ProRule" id="PRU00047"/>
    </source>
</evidence>
<keyword evidence="1" id="KW-0479">Metal-binding</keyword>
<dbReference type="SMART" id="SM00343">
    <property type="entry name" value="ZnF_C2HC"/>
    <property type="match status" value="1"/>
</dbReference>